<dbReference type="CDD" id="cd00156">
    <property type="entry name" value="REC"/>
    <property type="match status" value="1"/>
</dbReference>
<dbReference type="InterPro" id="IPR004358">
    <property type="entry name" value="Sig_transdc_His_kin-like_C"/>
</dbReference>
<reference evidence="11" key="1">
    <citation type="submission" date="2016-03" db="EMBL/GenBank/DDBJ databases">
        <title>WGS of SAMN04393274.</title>
        <authorList>
            <person name="Adams M."/>
            <person name="Sutton G."/>
            <person name="Nelson K."/>
            <person name="Thaden J."/>
            <person name="Fowler V."/>
            <person name="Mccorrison J."/>
            <person name="Sanka R."/>
            <person name="Brinkac L."/>
            <person name="Nierman W."/>
        </authorList>
    </citation>
    <scope>NUCLEOTIDE SEQUENCE [LARGE SCALE GENOMIC DNA]</scope>
    <source>
        <strain evidence="11">GN06232</strain>
    </source>
</reference>
<keyword evidence="7" id="KW-0812">Transmembrane</keyword>
<proteinExistence type="predicted"/>
<dbReference type="SMART" id="SM00387">
    <property type="entry name" value="HATPase_c"/>
    <property type="match status" value="1"/>
</dbReference>
<feature type="domain" description="Response regulatory" evidence="9">
    <location>
        <begin position="476"/>
        <end position="591"/>
    </location>
</feature>
<keyword evidence="4" id="KW-0808">Transferase</keyword>
<dbReference type="CDD" id="cd00075">
    <property type="entry name" value="HATPase"/>
    <property type="match status" value="1"/>
</dbReference>
<keyword evidence="11" id="KW-1185">Reference proteome</keyword>
<comment type="caution">
    <text evidence="10">The sequence shown here is derived from an EMBL/GenBank/DDBJ whole genome shotgun (WGS) entry which is preliminary data.</text>
</comment>
<feature type="modified residue" description="4-aspartylphosphate" evidence="6">
    <location>
        <position position="526"/>
    </location>
</feature>
<dbReference type="InterPro" id="IPR003594">
    <property type="entry name" value="HATPase_dom"/>
</dbReference>
<dbReference type="SMART" id="SM00448">
    <property type="entry name" value="REC"/>
    <property type="match status" value="1"/>
</dbReference>
<keyword evidence="7" id="KW-1133">Transmembrane helix</keyword>
<sequence>MRFFQSLQNEGISAPAQIRLLNNTFLRLVFSFSAVPFVGIPFAIWIYMLGDKLGPTIIWIIIYLLCAVAIRILHRRYQREAKENGEGDVLRRWLPRINNIAFIHGLGISSLYLITPQTQNFDFFLLLNISIAAIVAANATHLTPVISTFTRFFFASWGVLNLGIIWRLDELMFIVLMLNLLYGFAIYRHALTSHAFFIQQALLEEKSSRLAEQFRQAKEDAEQALLDKNQFLTTASHDLRQPVHAMGFLIEAILHRNRDDSLTPQLLDLQQSVRSVHLMLNSLLDLSKIESGNVLSAPGKVDIGALLDSVITLFREEANSRALRLGTRRPKRRIYVMGDPLLVRQSLINLIQNALRYTLQGGVLVAIRPRGDECMVEVWDTGVGIADDEKGKIFSPYYRPELAWKIDSAGHGLGLAVVARCARLMKVKYGMQSIEGKGSRFWMRFTQYAGEDNAPDIPPASDNTTTPVRYAPLNGSCLVVDDDPLVTSAWESLMSVWGIKVRSAASAEEAFAIIDDGFTPFAVLCDQRLRSGESGFDILKALFERLPDMSGAIVSGEFNSPVLLEAEQEGYLVLRKPLEPAKLHALLTQWSGCRKGMQKG</sequence>
<accession>A0ABR5YLQ3</accession>
<feature type="transmembrane region" description="Helical" evidence="7">
    <location>
        <begin position="120"/>
        <end position="137"/>
    </location>
</feature>
<dbReference type="SUPFAM" id="SSF52172">
    <property type="entry name" value="CheY-like"/>
    <property type="match status" value="1"/>
</dbReference>
<dbReference type="InterPro" id="IPR005467">
    <property type="entry name" value="His_kinase_dom"/>
</dbReference>
<dbReference type="EC" id="2.7.13.3" evidence="2"/>
<name>A0ABR5YLQ3_9ENTR</name>
<evidence type="ECO:0000259" key="9">
    <source>
        <dbReference type="PROSITE" id="PS50110"/>
    </source>
</evidence>
<feature type="transmembrane region" description="Helical" evidence="7">
    <location>
        <begin position="149"/>
        <end position="166"/>
    </location>
</feature>
<dbReference type="Pfam" id="PF00512">
    <property type="entry name" value="HisKA"/>
    <property type="match status" value="1"/>
</dbReference>
<feature type="transmembrane region" description="Helical" evidence="7">
    <location>
        <begin position="53"/>
        <end position="73"/>
    </location>
</feature>
<dbReference type="Gene3D" id="3.30.565.10">
    <property type="entry name" value="Histidine kinase-like ATPase, C-terminal domain"/>
    <property type="match status" value="1"/>
</dbReference>
<organism evidence="10 11">
    <name type="scientific">Enterobacter genomosp. S</name>
    <dbReference type="NCBI Taxonomy" id="2364151"/>
    <lineage>
        <taxon>Bacteria</taxon>
        <taxon>Pseudomonadati</taxon>
        <taxon>Pseudomonadota</taxon>
        <taxon>Gammaproteobacteria</taxon>
        <taxon>Enterobacterales</taxon>
        <taxon>Enterobacteriaceae</taxon>
        <taxon>Enterobacter</taxon>
        <taxon>Enterobacter cloacae complex</taxon>
        <taxon>Enterobacter cloacae complex clade S</taxon>
    </lineage>
</organism>
<dbReference type="InterPro" id="IPR036890">
    <property type="entry name" value="HATPase_C_sf"/>
</dbReference>
<evidence type="ECO:0000256" key="3">
    <source>
        <dbReference type="ARBA" id="ARBA00022553"/>
    </source>
</evidence>
<dbReference type="Proteomes" id="UP000076880">
    <property type="component" value="Unassembled WGS sequence"/>
</dbReference>
<dbReference type="PROSITE" id="PS50109">
    <property type="entry name" value="HIS_KIN"/>
    <property type="match status" value="1"/>
</dbReference>
<protein>
    <recommendedName>
        <fullName evidence="2">histidine kinase</fullName>
        <ecNumber evidence="2">2.7.13.3</ecNumber>
    </recommendedName>
</protein>
<dbReference type="PROSITE" id="PS50110">
    <property type="entry name" value="RESPONSE_REGULATORY"/>
    <property type="match status" value="1"/>
</dbReference>
<dbReference type="PRINTS" id="PR00344">
    <property type="entry name" value="BCTRLSENSOR"/>
</dbReference>
<dbReference type="CDD" id="cd00082">
    <property type="entry name" value="HisKA"/>
    <property type="match status" value="1"/>
</dbReference>
<dbReference type="PANTHER" id="PTHR43047:SF9">
    <property type="entry name" value="HISTIDINE KINASE"/>
    <property type="match status" value="1"/>
</dbReference>
<dbReference type="InterPro" id="IPR011006">
    <property type="entry name" value="CheY-like_superfamily"/>
</dbReference>
<dbReference type="Gene3D" id="3.40.50.2300">
    <property type="match status" value="1"/>
</dbReference>
<evidence type="ECO:0000313" key="10">
    <source>
        <dbReference type="EMBL" id="KZR31681.1"/>
    </source>
</evidence>
<dbReference type="GO" id="GO:0016301">
    <property type="term" value="F:kinase activity"/>
    <property type="evidence" value="ECO:0007669"/>
    <property type="project" value="UniProtKB-KW"/>
</dbReference>
<evidence type="ECO:0000256" key="1">
    <source>
        <dbReference type="ARBA" id="ARBA00000085"/>
    </source>
</evidence>
<evidence type="ECO:0000256" key="7">
    <source>
        <dbReference type="SAM" id="Phobius"/>
    </source>
</evidence>
<keyword evidence="5 10" id="KW-0418">Kinase</keyword>
<dbReference type="SUPFAM" id="SSF47384">
    <property type="entry name" value="Homodimeric domain of signal transducing histidine kinase"/>
    <property type="match status" value="1"/>
</dbReference>
<dbReference type="Pfam" id="PF02518">
    <property type="entry name" value="HATPase_c"/>
    <property type="match status" value="1"/>
</dbReference>
<dbReference type="EMBL" id="LVVA01000019">
    <property type="protein sequence ID" value="KZR31681.1"/>
    <property type="molecule type" value="Genomic_DNA"/>
</dbReference>
<dbReference type="InterPro" id="IPR036097">
    <property type="entry name" value="HisK_dim/P_sf"/>
</dbReference>
<feature type="transmembrane region" description="Helical" evidence="7">
    <location>
        <begin position="25"/>
        <end position="47"/>
    </location>
</feature>
<feature type="domain" description="Histidine kinase" evidence="8">
    <location>
        <begin position="234"/>
        <end position="449"/>
    </location>
</feature>
<dbReference type="SUPFAM" id="SSF55874">
    <property type="entry name" value="ATPase domain of HSP90 chaperone/DNA topoisomerase II/histidine kinase"/>
    <property type="match status" value="1"/>
</dbReference>
<dbReference type="InterPro" id="IPR003661">
    <property type="entry name" value="HisK_dim/P_dom"/>
</dbReference>
<dbReference type="PANTHER" id="PTHR43047">
    <property type="entry name" value="TWO-COMPONENT HISTIDINE PROTEIN KINASE"/>
    <property type="match status" value="1"/>
</dbReference>
<dbReference type="Gene3D" id="1.10.287.130">
    <property type="match status" value="1"/>
</dbReference>
<evidence type="ECO:0000259" key="8">
    <source>
        <dbReference type="PROSITE" id="PS50109"/>
    </source>
</evidence>
<keyword evidence="7" id="KW-0472">Membrane</keyword>
<dbReference type="SMART" id="SM00388">
    <property type="entry name" value="HisKA"/>
    <property type="match status" value="1"/>
</dbReference>
<dbReference type="InterPro" id="IPR001789">
    <property type="entry name" value="Sig_transdc_resp-reg_receiver"/>
</dbReference>
<dbReference type="RefSeq" id="WP_063451202.1">
    <property type="nucleotide sequence ID" value="NZ_LVVA01000019.1"/>
</dbReference>
<evidence type="ECO:0000256" key="4">
    <source>
        <dbReference type="ARBA" id="ARBA00022679"/>
    </source>
</evidence>
<gene>
    <name evidence="10" type="ORF">A3466_03990</name>
</gene>
<evidence type="ECO:0000256" key="5">
    <source>
        <dbReference type="ARBA" id="ARBA00022777"/>
    </source>
</evidence>
<evidence type="ECO:0000313" key="11">
    <source>
        <dbReference type="Proteomes" id="UP000076880"/>
    </source>
</evidence>
<comment type="catalytic activity">
    <reaction evidence="1">
        <text>ATP + protein L-histidine = ADP + protein N-phospho-L-histidine.</text>
        <dbReference type="EC" id="2.7.13.3"/>
    </reaction>
</comment>
<evidence type="ECO:0000256" key="6">
    <source>
        <dbReference type="PROSITE-ProRule" id="PRU00169"/>
    </source>
</evidence>
<feature type="transmembrane region" description="Helical" evidence="7">
    <location>
        <begin position="172"/>
        <end position="190"/>
    </location>
</feature>
<keyword evidence="3 6" id="KW-0597">Phosphoprotein</keyword>
<evidence type="ECO:0000256" key="2">
    <source>
        <dbReference type="ARBA" id="ARBA00012438"/>
    </source>
</evidence>
<dbReference type="Pfam" id="PF00072">
    <property type="entry name" value="Response_reg"/>
    <property type="match status" value="1"/>
</dbReference>